<proteinExistence type="inferred from homology"/>
<evidence type="ECO:0000256" key="3">
    <source>
        <dbReference type="ARBA" id="ARBA00023027"/>
    </source>
</evidence>
<evidence type="ECO:0000256" key="4">
    <source>
        <dbReference type="RuleBase" id="RU003719"/>
    </source>
</evidence>
<evidence type="ECO:0000313" key="8">
    <source>
        <dbReference type="Proteomes" id="UP000066284"/>
    </source>
</evidence>
<dbReference type="Proteomes" id="UP000066284">
    <property type="component" value="Chromosome 1"/>
</dbReference>
<dbReference type="STRING" id="1715989.NITINOP_2572"/>
<name>A0A0S4KWE3_9BACT</name>
<feature type="domain" description="D-isomer specific 2-hydroxyacid dehydrogenase catalytic" evidence="5">
    <location>
        <begin position="36"/>
        <end position="317"/>
    </location>
</feature>
<dbReference type="PANTHER" id="PTHR10996:SF178">
    <property type="entry name" value="2-HYDROXYACID DEHYDROGENASE YGL185C-RELATED"/>
    <property type="match status" value="1"/>
</dbReference>
<dbReference type="PANTHER" id="PTHR10996">
    <property type="entry name" value="2-HYDROXYACID DEHYDROGENASE-RELATED"/>
    <property type="match status" value="1"/>
</dbReference>
<sequence length="319" mass="34430">MALPTLYVTRLLPSPIMATLRERYRLVAEPAEDAIPTAEDLRAGFAESDAVICMLSDSIDADLLGHATKLKILANYAVGYNNIDLAAAKARGIVVTNTPDVLTDATADLAWALMMAVARRVVEGDQWVRTGTWLGWAPTQLLGADVTGKTLGIIGMGRIGQAVAQRAQGFRMRVLYESRRTVAPPPGLSWERRPLDEVLTEADFVSLHVPLTEATRHLIGARELSLMKPTAVLINTARGPVVDEEALVSALKAGTIAGAGLDVYEQEPLVHPGLVELPNVVLLPHLGSATLETRIRMGRICLDNIEAVLNGRLAPNRIF</sequence>
<dbReference type="EC" id="1.1.1.79" evidence="7"/>
<organism evidence="7 8">
    <name type="scientific">Candidatus Nitrospira inopinata</name>
    <dbReference type="NCBI Taxonomy" id="1715989"/>
    <lineage>
        <taxon>Bacteria</taxon>
        <taxon>Pseudomonadati</taxon>
        <taxon>Nitrospirota</taxon>
        <taxon>Nitrospiria</taxon>
        <taxon>Nitrospirales</taxon>
        <taxon>Nitrospiraceae</taxon>
        <taxon>Nitrospira</taxon>
    </lineage>
</organism>
<accession>A0A0S4KWE3</accession>
<dbReference type="GO" id="GO:0008873">
    <property type="term" value="F:gluconate 2-dehydrogenase activity"/>
    <property type="evidence" value="ECO:0007669"/>
    <property type="project" value="UniProtKB-EC"/>
</dbReference>
<evidence type="ECO:0000313" key="7">
    <source>
        <dbReference type="EMBL" id="CUQ67544.1"/>
    </source>
</evidence>
<reference evidence="8" key="1">
    <citation type="submission" date="2015-09" db="EMBL/GenBank/DDBJ databases">
        <authorList>
            <person name="Daims H."/>
        </authorList>
    </citation>
    <scope>NUCLEOTIDE SEQUENCE [LARGE SCALE GENOMIC DNA]</scope>
</reference>
<comment type="similarity">
    <text evidence="1 4">Belongs to the D-isomer specific 2-hydroxyacid dehydrogenase family.</text>
</comment>
<dbReference type="SUPFAM" id="SSF51735">
    <property type="entry name" value="NAD(P)-binding Rossmann-fold domains"/>
    <property type="match status" value="1"/>
</dbReference>
<dbReference type="KEGG" id="nio:NITINOP_2572"/>
<dbReference type="EC" id="1.1.1.81" evidence="7"/>
<dbReference type="SUPFAM" id="SSF52283">
    <property type="entry name" value="Formate/glycerate dehydrogenase catalytic domain-like"/>
    <property type="match status" value="1"/>
</dbReference>
<evidence type="ECO:0000259" key="6">
    <source>
        <dbReference type="Pfam" id="PF02826"/>
    </source>
</evidence>
<dbReference type="EMBL" id="LN885086">
    <property type="protein sequence ID" value="CUQ67544.1"/>
    <property type="molecule type" value="Genomic_DNA"/>
</dbReference>
<dbReference type="GO" id="GO:0030267">
    <property type="term" value="F:glyoxylate reductase (NADPH) activity"/>
    <property type="evidence" value="ECO:0007669"/>
    <property type="project" value="UniProtKB-EC"/>
</dbReference>
<dbReference type="Pfam" id="PF02826">
    <property type="entry name" value="2-Hacid_dh_C"/>
    <property type="match status" value="1"/>
</dbReference>
<dbReference type="PROSITE" id="PS00671">
    <property type="entry name" value="D_2_HYDROXYACID_DH_3"/>
    <property type="match status" value="1"/>
</dbReference>
<dbReference type="GO" id="GO:0051287">
    <property type="term" value="F:NAD binding"/>
    <property type="evidence" value="ECO:0007669"/>
    <property type="project" value="InterPro"/>
</dbReference>
<dbReference type="PROSITE" id="PS00670">
    <property type="entry name" value="D_2_HYDROXYACID_DH_2"/>
    <property type="match status" value="1"/>
</dbReference>
<dbReference type="AlphaFoldDB" id="A0A0S4KWE3"/>
<dbReference type="OrthoDB" id="9805416at2"/>
<dbReference type="InterPro" id="IPR036291">
    <property type="entry name" value="NAD(P)-bd_dom_sf"/>
</dbReference>
<dbReference type="EC" id="1.1.1.215" evidence="7"/>
<dbReference type="CDD" id="cd05301">
    <property type="entry name" value="GDH"/>
    <property type="match status" value="1"/>
</dbReference>
<dbReference type="InterPro" id="IPR006140">
    <property type="entry name" value="D-isomer_DH_NAD-bd"/>
</dbReference>
<evidence type="ECO:0000259" key="5">
    <source>
        <dbReference type="Pfam" id="PF00389"/>
    </source>
</evidence>
<dbReference type="InterPro" id="IPR029753">
    <property type="entry name" value="D-isomer_DH_CS"/>
</dbReference>
<feature type="domain" description="D-isomer specific 2-hydroxyacid dehydrogenase NAD-binding" evidence="6">
    <location>
        <begin position="112"/>
        <end position="287"/>
    </location>
</feature>
<dbReference type="Pfam" id="PF00389">
    <property type="entry name" value="2-Hacid_dh"/>
    <property type="match status" value="1"/>
</dbReference>
<dbReference type="InterPro" id="IPR006139">
    <property type="entry name" value="D-isomer_2_OHA_DH_cat_dom"/>
</dbReference>
<dbReference type="GO" id="GO:0005829">
    <property type="term" value="C:cytosol"/>
    <property type="evidence" value="ECO:0007669"/>
    <property type="project" value="TreeGrafter"/>
</dbReference>
<evidence type="ECO:0000256" key="2">
    <source>
        <dbReference type="ARBA" id="ARBA00023002"/>
    </source>
</evidence>
<dbReference type="GO" id="GO:0016618">
    <property type="term" value="F:hydroxypyruvate reductase [NAD(P)H] activity"/>
    <property type="evidence" value="ECO:0007669"/>
    <property type="project" value="UniProtKB-EC"/>
</dbReference>
<keyword evidence="3" id="KW-0520">NAD</keyword>
<dbReference type="Gene3D" id="3.40.50.720">
    <property type="entry name" value="NAD(P)-binding Rossmann-like Domain"/>
    <property type="match status" value="2"/>
</dbReference>
<dbReference type="InterPro" id="IPR050223">
    <property type="entry name" value="D-isomer_2-hydroxyacid_DH"/>
</dbReference>
<dbReference type="FunFam" id="3.40.50.720:FF:000203">
    <property type="entry name" value="D-3-phosphoglycerate dehydrogenase (SerA)"/>
    <property type="match status" value="1"/>
</dbReference>
<keyword evidence="8" id="KW-1185">Reference proteome</keyword>
<evidence type="ECO:0000256" key="1">
    <source>
        <dbReference type="ARBA" id="ARBA00005854"/>
    </source>
</evidence>
<keyword evidence="2 4" id="KW-0560">Oxidoreductase</keyword>
<gene>
    <name evidence="7" type="primary">tiaE</name>
    <name evidence="7" type="ORF">NITINOP_2572</name>
</gene>
<protein>
    <submittedName>
        <fullName evidence="7">2-oxo-carboxylic acid reductase (Glyoxalate reductase) (2-ketoaldonate reductase)</fullName>
        <ecNumber evidence="7">1.1.1.215</ecNumber>
        <ecNumber evidence="7">1.1.1.79</ecNumber>
        <ecNumber evidence="7">1.1.1.81</ecNumber>
    </submittedName>
</protein>
<dbReference type="RefSeq" id="WP_062486069.1">
    <property type="nucleotide sequence ID" value="NZ_LN885086.1"/>
</dbReference>